<dbReference type="AlphaFoldDB" id="A0A4U8UY18"/>
<dbReference type="EMBL" id="CM016762">
    <property type="protein sequence ID" value="TMS37779.1"/>
    <property type="molecule type" value="Genomic_DNA"/>
</dbReference>
<proteinExistence type="predicted"/>
<comment type="caution">
    <text evidence="1">The sequence shown here is derived from an EMBL/GenBank/DDBJ whole genome shotgun (WGS) entry which is preliminary data.</text>
</comment>
<name>A0A4U8UY18_STECR</name>
<dbReference type="Proteomes" id="UP000298663">
    <property type="component" value="Chromosome X"/>
</dbReference>
<keyword evidence="2" id="KW-1185">Reference proteome</keyword>
<gene>
    <name evidence="1" type="ORF">L596_004641</name>
</gene>
<evidence type="ECO:0000313" key="1">
    <source>
        <dbReference type="EMBL" id="TMS37779.1"/>
    </source>
</evidence>
<accession>A0A4U8UY18</accession>
<protein>
    <submittedName>
        <fullName evidence="1">Uncharacterized protein</fullName>
    </submittedName>
</protein>
<sequence>MFSVLLSVVGQEHKWGLTTPCKVDEGDLSFTKESLMDVDDELYSRRQNLLLIFDRAPTRKLKGRSVDSVENQPLRIDFLCKSQNSFYRKAAYRDPARIAQWIFA</sequence>
<reference evidence="1 2" key="2">
    <citation type="journal article" date="2019" name="G3 (Bethesda)">
        <title>Hybrid Assembly of the Genome of the Entomopathogenic Nematode Steinernema carpocapsae Identifies the X-Chromosome.</title>
        <authorList>
            <person name="Serra L."/>
            <person name="Macchietto M."/>
            <person name="Macias-Munoz A."/>
            <person name="McGill C.J."/>
            <person name="Rodriguez I.M."/>
            <person name="Rodriguez B."/>
            <person name="Murad R."/>
            <person name="Mortazavi A."/>
        </authorList>
    </citation>
    <scope>NUCLEOTIDE SEQUENCE [LARGE SCALE GENOMIC DNA]</scope>
    <source>
        <strain evidence="1 2">ALL</strain>
    </source>
</reference>
<reference evidence="1 2" key="1">
    <citation type="journal article" date="2015" name="Genome Biol.">
        <title>Comparative genomics of Steinernema reveals deeply conserved gene regulatory networks.</title>
        <authorList>
            <person name="Dillman A.R."/>
            <person name="Macchietto M."/>
            <person name="Porter C.F."/>
            <person name="Rogers A."/>
            <person name="Williams B."/>
            <person name="Antoshechkin I."/>
            <person name="Lee M.M."/>
            <person name="Goodwin Z."/>
            <person name="Lu X."/>
            <person name="Lewis E.E."/>
            <person name="Goodrich-Blair H."/>
            <person name="Stock S.P."/>
            <person name="Adams B.J."/>
            <person name="Sternberg P.W."/>
            <person name="Mortazavi A."/>
        </authorList>
    </citation>
    <scope>NUCLEOTIDE SEQUENCE [LARGE SCALE GENOMIC DNA]</scope>
    <source>
        <strain evidence="1 2">ALL</strain>
    </source>
</reference>
<evidence type="ECO:0000313" key="2">
    <source>
        <dbReference type="Proteomes" id="UP000298663"/>
    </source>
</evidence>
<dbReference type="EMBL" id="AZBU02000001">
    <property type="protein sequence ID" value="TMS37779.1"/>
    <property type="molecule type" value="Genomic_DNA"/>
</dbReference>
<organism evidence="1 2">
    <name type="scientific">Steinernema carpocapsae</name>
    <name type="common">Entomopathogenic nematode</name>
    <dbReference type="NCBI Taxonomy" id="34508"/>
    <lineage>
        <taxon>Eukaryota</taxon>
        <taxon>Metazoa</taxon>
        <taxon>Ecdysozoa</taxon>
        <taxon>Nematoda</taxon>
        <taxon>Chromadorea</taxon>
        <taxon>Rhabditida</taxon>
        <taxon>Tylenchina</taxon>
        <taxon>Panagrolaimomorpha</taxon>
        <taxon>Strongyloidoidea</taxon>
        <taxon>Steinernematidae</taxon>
        <taxon>Steinernema</taxon>
    </lineage>
</organism>